<dbReference type="PRINTS" id="PR00109">
    <property type="entry name" value="TYRKINASE"/>
</dbReference>
<dbReference type="PANTHER" id="PTHR44899:SF3">
    <property type="entry name" value="SERINE_THREONINE-PROTEIN KINASE NEK1"/>
    <property type="match status" value="1"/>
</dbReference>
<dbReference type="PROSITE" id="PS00108">
    <property type="entry name" value="PROTEIN_KINASE_ST"/>
    <property type="match status" value="1"/>
</dbReference>
<dbReference type="InterPro" id="IPR000719">
    <property type="entry name" value="Prot_kinase_dom"/>
</dbReference>
<dbReference type="Proteomes" id="UP000492821">
    <property type="component" value="Unassembled WGS sequence"/>
</dbReference>
<comment type="catalytic activity">
    <reaction evidence="9">
        <text>L-seryl-[protein] + ATP = O-phospho-L-seryl-[protein] + ADP + H(+)</text>
        <dbReference type="Rhea" id="RHEA:17989"/>
        <dbReference type="Rhea" id="RHEA-COMP:9863"/>
        <dbReference type="Rhea" id="RHEA-COMP:11604"/>
        <dbReference type="ChEBI" id="CHEBI:15378"/>
        <dbReference type="ChEBI" id="CHEBI:29999"/>
        <dbReference type="ChEBI" id="CHEBI:30616"/>
        <dbReference type="ChEBI" id="CHEBI:83421"/>
        <dbReference type="ChEBI" id="CHEBI:456216"/>
        <dbReference type="EC" id="2.7.11.1"/>
    </reaction>
</comment>
<dbReference type="SUPFAM" id="SSF56112">
    <property type="entry name" value="Protein kinase-like (PK-like)"/>
    <property type="match status" value="1"/>
</dbReference>
<evidence type="ECO:0000313" key="14">
    <source>
        <dbReference type="Proteomes" id="UP000492821"/>
    </source>
</evidence>
<dbReference type="AlphaFoldDB" id="A0A7E4ZT81"/>
<dbReference type="WBParaSite" id="Pan_g1610.t1">
    <property type="protein sequence ID" value="Pan_g1610.t1"/>
    <property type="gene ID" value="Pan_g1610"/>
</dbReference>
<comment type="catalytic activity">
    <reaction evidence="8">
        <text>L-threonyl-[protein] + ATP = O-phospho-L-threonyl-[protein] + ADP + H(+)</text>
        <dbReference type="Rhea" id="RHEA:46608"/>
        <dbReference type="Rhea" id="RHEA-COMP:11060"/>
        <dbReference type="Rhea" id="RHEA-COMP:11605"/>
        <dbReference type="ChEBI" id="CHEBI:15378"/>
        <dbReference type="ChEBI" id="CHEBI:30013"/>
        <dbReference type="ChEBI" id="CHEBI:30616"/>
        <dbReference type="ChEBI" id="CHEBI:61977"/>
        <dbReference type="ChEBI" id="CHEBI:456216"/>
        <dbReference type="EC" id="2.7.11.1"/>
    </reaction>
</comment>
<dbReference type="InterPro" id="IPR011009">
    <property type="entry name" value="Kinase-like_dom_sf"/>
</dbReference>
<feature type="binding site" evidence="10">
    <location>
        <position position="35"/>
    </location>
    <ligand>
        <name>ATP</name>
        <dbReference type="ChEBI" id="CHEBI:30616"/>
    </ligand>
</feature>
<name>A0A7E4ZT81_PANRE</name>
<proteinExistence type="inferred from homology"/>
<evidence type="ECO:0000256" key="5">
    <source>
        <dbReference type="ARBA" id="ARBA00022741"/>
    </source>
</evidence>
<dbReference type="PROSITE" id="PS50011">
    <property type="entry name" value="PROTEIN_KINASE_DOM"/>
    <property type="match status" value="1"/>
</dbReference>
<keyword evidence="4" id="KW-0808">Transferase</keyword>
<evidence type="ECO:0000256" key="1">
    <source>
        <dbReference type="ARBA" id="ARBA00010886"/>
    </source>
</evidence>
<evidence type="ECO:0000256" key="3">
    <source>
        <dbReference type="ARBA" id="ARBA00022527"/>
    </source>
</evidence>
<evidence type="ECO:0000259" key="13">
    <source>
        <dbReference type="PROSITE" id="PS50011"/>
    </source>
</evidence>
<sequence length="346" mass="39293">MENFEKLGVIGRGAYGICYLCQPKNDRLRHKVVIKTVLVDFRTKTEENEIQREAHVLSRLAHPNVISFYKFFITNGILHMVMEYAEGGTMEQFIQDQKGCYLSEDMVLYYFTQLTLALDYIHSKKILHRDLKTQNILLNRKRTIVKLADFGIAKELSTRDVASTMIGTPNYLSPEICEGRKYDNKSDLWSLGCILYELIELKRAFDGDSFPSIVLKITTGKVEPMIREMSDKLRELVNVLLSMNEKKRPSAKEILTSPLVLPKCLSLHLDLGRIDWPAKSQFVARPGTVTPAPSSNSEQRHTTTATMVPSAASYSNHVTTLTAPTQTLRASLPLDFYLHPESFASR</sequence>
<reference evidence="15" key="2">
    <citation type="submission" date="2020-10" db="UniProtKB">
        <authorList>
            <consortium name="WormBaseParasite"/>
        </authorList>
    </citation>
    <scope>IDENTIFICATION</scope>
</reference>
<dbReference type="InterPro" id="IPR051131">
    <property type="entry name" value="NEK_Ser/Thr_kinase_NIMA"/>
</dbReference>
<feature type="region of interest" description="Disordered" evidence="12">
    <location>
        <begin position="285"/>
        <end position="304"/>
    </location>
</feature>
<accession>A0A7E4ZT81</accession>
<evidence type="ECO:0000256" key="2">
    <source>
        <dbReference type="ARBA" id="ARBA00012513"/>
    </source>
</evidence>
<feature type="compositionally biased region" description="Polar residues" evidence="12">
    <location>
        <begin position="291"/>
        <end position="304"/>
    </location>
</feature>
<keyword evidence="3 11" id="KW-0723">Serine/threonine-protein kinase</keyword>
<dbReference type="GO" id="GO:0004674">
    <property type="term" value="F:protein serine/threonine kinase activity"/>
    <property type="evidence" value="ECO:0007669"/>
    <property type="project" value="UniProtKB-KW"/>
</dbReference>
<dbReference type="GO" id="GO:0005524">
    <property type="term" value="F:ATP binding"/>
    <property type="evidence" value="ECO:0007669"/>
    <property type="project" value="UniProtKB-UniRule"/>
</dbReference>
<evidence type="ECO:0000313" key="15">
    <source>
        <dbReference type="WBParaSite" id="Pan_g1610.t1"/>
    </source>
</evidence>
<feature type="domain" description="Protein kinase" evidence="13">
    <location>
        <begin position="4"/>
        <end position="260"/>
    </location>
</feature>
<dbReference type="Gene3D" id="1.10.510.10">
    <property type="entry name" value="Transferase(Phosphotransferase) domain 1"/>
    <property type="match status" value="1"/>
</dbReference>
<evidence type="ECO:0000256" key="7">
    <source>
        <dbReference type="ARBA" id="ARBA00022840"/>
    </source>
</evidence>
<evidence type="ECO:0000256" key="6">
    <source>
        <dbReference type="ARBA" id="ARBA00022777"/>
    </source>
</evidence>
<comment type="similarity">
    <text evidence="1">Belongs to the protein kinase superfamily. NEK Ser/Thr protein kinase family. NIMA subfamily.</text>
</comment>
<dbReference type="InterPro" id="IPR001245">
    <property type="entry name" value="Ser-Thr/Tyr_kinase_cat_dom"/>
</dbReference>
<dbReference type="GO" id="GO:0006950">
    <property type="term" value="P:response to stress"/>
    <property type="evidence" value="ECO:0007669"/>
    <property type="project" value="UniProtKB-ARBA"/>
</dbReference>
<evidence type="ECO:0000256" key="4">
    <source>
        <dbReference type="ARBA" id="ARBA00022679"/>
    </source>
</evidence>
<evidence type="ECO:0000256" key="9">
    <source>
        <dbReference type="ARBA" id="ARBA00048679"/>
    </source>
</evidence>
<dbReference type="PANTHER" id="PTHR44899">
    <property type="entry name" value="CAMK FAMILY PROTEIN KINASE"/>
    <property type="match status" value="1"/>
</dbReference>
<organism evidence="14 15">
    <name type="scientific">Panagrellus redivivus</name>
    <name type="common">Microworm</name>
    <dbReference type="NCBI Taxonomy" id="6233"/>
    <lineage>
        <taxon>Eukaryota</taxon>
        <taxon>Metazoa</taxon>
        <taxon>Ecdysozoa</taxon>
        <taxon>Nematoda</taxon>
        <taxon>Chromadorea</taxon>
        <taxon>Rhabditida</taxon>
        <taxon>Tylenchina</taxon>
        <taxon>Panagrolaimomorpha</taxon>
        <taxon>Panagrolaimoidea</taxon>
        <taxon>Panagrolaimidae</taxon>
        <taxon>Panagrellus</taxon>
    </lineage>
</organism>
<dbReference type="CDD" id="cd08215">
    <property type="entry name" value="STKc_Nek"/>
    <property type="match status" value="1"/>
</dbReference>
<reference evidence="14" key="1">
    <citation type="journal article" date="2013" name="Genetics">
        <title>The draft genome and transcriptome of Panagrellus redivivus are shaped by the harsh demands of a free-living lifestyle.</title>
        <authorList>
            <person name="Srinivasan J."/>
            <person name="Dillman A.R."/>
            <person name="Macchietto M.G."/>
            <person name="Heikkinen L."/>
            <person name="Lakso M."/>
            <person name="Fracchia K.M."/>
            <person name="Antoshechkin I."/>
            <person name="Mortazavi A."/>
            <person name="Wong G."/>
            <person name="Sternberg P.W."/>
        </authorList>
    </citation>
    <scope>NUCLEOTIDE SEQUENCE [LARGE SCALE GENOMIC DNA]</scope>
    <source>
        <strain evidence="14">MT8872</strain>
    </source>
</reference>
<dbReference type="InterPro" id="IPR017441">
    <property type="entry name" value="Protein_kinase_ATP_BS"/>
</dbReference>
<dbReference type="InterPro" id="IPR008271">
    <property type="entry name" value="Ser/Thr_kinase_AS"/>
</dbReference>
<keyword evidence="14" id="KW-1185">Reference proteome</keyword>
<dbReference type="EC" id="2.7.11.1" evidence="2"/>
<evidence type="ECO:0000256" key="12">
    <source>
        <dbReference type="SAM" id="MobiDB-lite"/>
    </source>
</evidence>
<dbReference type="PROSITE" id="PS00107">
    <property type="entry name" value="PROTEIN_KINASE_ATP"/>
    <property type="match status" value="1"/>
</dbReference>
<evidence type="ECO:0000256" key="8">
    <source>
        <dbReference type="ARBA" id="ARBA00047899"/>
    </source>
</evidence>
<keyword evidence="5 10" id="KW-0547">Nucleotide-binding</keyword>
<dbReference type="Pfam" id="PF00069">
    <property type="entry name" value="Pkinase"/>
    <property type="match status" value="1"/>
</dbReference>
<keyword evidence="7 10" id="KW-0067">ATP-binding</keyword>
<dbReference type="SMART" id="SM00220">
    <property type="entry name" value="S_TKc"/>
    <property type="match status" value="1"/>
</dbReference>
<evidence type="ECO:0000256" key="10">
    <source>
        <dbReference type="PROSITE-ProRule" id="PRU10141"/>
    </source>
</evidence>
<protein>
    <recommendedName>
        <fullName evidence="2">non-specific serine/threonine protein kinase</fullName>
        <ecNumber evidence="2">2.7.11.1</ecNumber>
    </recommendedName>
</protein>
<evidence type="ECO:0000256" key="11">
    <source>
        <dbReference type="RuleBase" id="RU000304"/>
    </source>
</evidence>
<keyword evidence="6" id="KW-0418">Kinase</keyword>